<dbReference type="NCBIfam" id="TIGR04183">
    <property type="entry name" value="Por_Secre_tail"/>
    <property type="match status" value="1"/>
</dbReference>
<dbReference type="Pfam" id="PF18962">
    <property type="entry name" value="Por_Secre_tail"/>
    <property type="match status" value="1"/>
</dbReference>
<evidence type="ECO:0000259" key="2">
    <source>
        <dbReference type="Pfam" id="PF18962"/>
    </source>
</evidence>
<keyword evidence="1" id="KW-0732">Signal</keyword>
<evidence type="ECO:0000313" key="4">
    <source>
        <dbReference type="Proteomes" id="UP001500459"/>
    </source>
</evidence>
<dbReference type="EMBL" id="BAABCW010000001">
    <property type="protein sequence ID" value="GAA4106232.1"/>
    <property type="molecule type" value="Genomic_DNA"/>
</dbReference>
<reference evidence="4" key="1">
    <citation type="journal article" date="2019" name="Int. J. Syst. Evol. Microbiol.">
        <title>The Global Catalogue of Microorganisms (GCM) 10K type strain sequencing project: providing services to taxonomists for standard genome sequencing and annotation.</title>
        <authorList>
            <consortium name="The Broad Institute Genomics Platform"/>
            <consortium name="The Broad Institute Genome Sequencing Center for Infectious Disease"/>
            <person name="Wu L."/>
            <person name="Ma J."/>
        </authorList>
    </citation>
    <scope>NUCLEOTIDE SEQUENCE [LARGE SCALE GENOMIC DNA]</scope>
    <source>
        <strain evidence="4">JCM 17106</strain>
    </source>
</reference>
<sequence>MSKHYLGICHFFGYGVIKNESLGLEILSKNDIDNSENLLAYLINGDYEYTPDETVVPDLPFYIDKFNTQVDNAHNEYLYDFYEGKIIEYDWSGKEIVRTTDINLQILFNESLNEFDYLISFEGNSVGYFAENFLSTVSFNNRSFKINKLFPDDIGNSSISRKMQDGLFSIRTITSSQFPTSFFRNTESSGIVPSEELIVDEYLVATLNYQTPQYSDEPGAPMLMVAKPTGYATRIFKDNVLEESYFVYPNPFSTHLSIGYELETSASVTLEIYNSQGILMNTIIPNQLQSAGINYKMIVTDAYPSGIYFVRLSVNPSNGEEKILSKTIIKH</sequence>
<accession>A0ABP7X718</accession>
<gene>
    <name evidence="3" type="ORF">GCM10022393_00570</name>
</gene>
<name>A0ABP7X718_9FLAO</name>
<dbReference type="InterPro" id="IPR026444">
    <property type="entry name" value="Secre_tail"/>
</dbReference>
<feature type="domain" description="Secretion system C-terminal sorting" evidence="2">
    <location>
        <begin position="247"/>
        <end position="322"/>
    </location>
</feature>
<dbReference type="RefSeq" id="WP_344923708.1">
    <property type="nucleotide sequence ID" value="NZ_BAABCW010000001.1"/>
</dbReference>
<keyword evidence="4" id="KW-1185">Reference proteome</keyword>
<comment type="caution">
    <text evidence="3">The sequence shown here is derived from an EMBL/GenBank/DDBJ whole genome shotgun (WGS) entry which is preliminary data.</text>
</comment>
<organism evidence="3 4">
    <name type="scientific">Aquimarina addita</name>
    <dbReference type="NCBI Taxonomy" id="870485"/>
    <lineage>
        <taxon>Bacteria</taxon>
        <taxon>Pseudomonadati</taxon>
        <taxon>Bacteroidota</taxon>
        <taxon>Flavobacteriia</taxon>
        <taxon>Flavobacteriales</taxon>
        <taxon>Flavobacteriaceae</taxon>
        <taxon>Aquimarina</taxon>
    </lineage>
</organism>
<evidence type="ECO:0000256" key="1">
    <source>
        <dbReference type="ARBA" id="ARBA00022729"/>
    </source>
</evidence>
<evidence type="ECO:0000313" key="3">
    <source>
        <dbReference type="EMBL" id="GAA4106232.1"/>
    </source>
</evidence>
<protein>
    <recommendedName>
        <fullName evidence="2">Secretion system C-terminal sorting domain-containing protein</fullName>
    </recommendedName>
</protein>
<proteinExistence type="predicted"/>
<dbReference type="Proteomes" id="UP001500459">
    <property type="component" value="Unassembled WGS sequence"/>
</dbReference>